<dbReference type="Proteomes" id="UP001530377">
    <property type="component" value="Unassembled WGS sequence"/>
</dbReference>
<dbReference type="EMBL" id="JALLPB020000372">
    <property type="protein sequence ID" value="KAL3809818.1"/>
    <property type="molecule type" value="Genomic_DNA"/>
</dbReference>
<dbReference type="PRINTS" id="PR00301">
    <property type="entry name" value="HEATSHOCK70"/>
</dbReference>
<keyword evidence="3" id="KW-0067">ATP-binding</keyword>
<dbReference type="GO" id="GO:0005524">
    <property type="term" value="F:ATP binding"/>
    <property type="evidence" value="ECO:0007669"/>
    <property type="project" value="UniProtKB-KW"/>
</dbReference>
<dbReference type="PROSITE" id="PS01036">
    <property type="entry name" value="HSP70_3"/>
    <property type="match status" value="1"/>
</dbReference>
<keyword evidence="5" id="KW-0472">Membrane</keyword>
<gene>
    <name evidence="6" type="ORF">ACHAXA_002388</name>
</gene>
<dbReference type="PROSITE" id="PS00329">
    <property type="entry name" value="HSP70_2"/>
    <property type="match status" value="1"/>
</dbReference>
<sequence>MTTISGGHDDCNDQPKRRVLLLLRRPRRRDWPAVLLALPLVAPVASCAFAPSLLRRASIATTATESVRPPSLQSSTMGRIAPSSLGRIAPRHAALSPPSVVEIGVGVDLGTTNSAIATMIRTSDGETSRPVMIRIDDHIRGDIDCDDEHENGNDDDEGRSGGRGRRRRRGGGSMTTTIPSVVSLVPVTDDELDDGYRSRWQYTTMMATKSTTSFPASLFSAITTTTTTTTDVSDDDDDDDGGGGGGGDRYRIHVGREAEWHELGHPTSTYRNVKRVIGTGGNMAYSASGVVPNLFVRSIGSSIVVDGDGEGGGDFGGSDGLGTGGKGERWRKKTRKGKRESRASSSPNLRRQLEDARDDPALLTCRSGHAPLVSSMLRPEQISACVLRRLYDAAERDCSRRLSLGGKNNENDDCYVDGTMRVIARVTRAVIGVPAYFTESQRAATLRASELAGVSKVRLLAEPEAAALAYHYHDGDRGDERTNRKSERRRDVDYDGSELILVFDLGGGTFDVSILEVGGGVTEVLATMGNNRLGGTDFDSAFAEYICERACEYGRSGTIVGAELGWSTTTTTATTRSDDDQKTSDKRKIMKNNSKSMIKNWYRHGSGDLPNIIVRLAERVRICLSNQKAVDIILPLTEDCWRRVFGTHDAERDGVVHGVIIGPHFEKSTFETERGLTEGDDYIIVTIDRKAFESACVNELKMLLKPLREVAVMARVMLPGDARPSFVENVMADLERSKLEEGDDGNDDGEDNGFWGLDDDETDDKAAFIVGSVYGDESPTLRLELPHNERVLQRLQEMNVKSQKKAQQCGRKRARSINKRERSFRNQKQVAMENAVTASLLGKRPGRNEGKRTNASLSQLSTTVVGNERVQDGIHGRPLSRVILVGGATRMPVIGRLLEVVVGVVPQRTVNPDEAVALGCAVQVGILDGENDGQAVLSPMQAAVMRALAVKKQRTTTSPENGIGGIEEMMAGGGGVVSKFDDEDDFY</sequence>
<evidence type="ECO:0008006" key="8">
    <source>
        <dbReference type="Google" id="ProtNLM"/>
    </source>
</evidence>
<dbReference type="InterPro" id="IPR018181">
    <property type="entry name" value="Heat_shock_70_CS"/>
</dbReference>
<feature type="region of interest" description="Disordered" evidence="4">
    <location>
        <begin position="737"/>
        <end position="759"/>
    </location>
</feature>
<feature type="compositionally biased region" description="Gly residues" evidence="4">
    <location>
        <begin position="310"/>
        <end position="325"/>
    </location>
</feature>
<dbReference type="FunFam" id="3.30.420.40:FF:000028">
    <property type="entry name" value="heat shock 70 kDa protein-like"/>
    <property type="match status" value="1"/>
</dbReference>
<dbReference type="Gene3D" id="3.90.640.10">
    <property type="entry name" value="Actin, Chain A, domain 4"/>
    <property type="match status" value="1"/>
</dbReference>
<dbReference type="InterPro" id="IPR013126">
    <property type="entry name" value="Hsp_70_fam"/>
</dbReference>
<evidence type="ECO:0000256" key="5">
    <source>
        <dbReference type="SAM" id="Phobius"/>
    </source>
</evidence>
<feature type="compositionally biased region" description="Basic residues" evidence="4">
    <location>
        <begin position="329"/>
        <end position="339"/>
    </location>
</feature>
<keyword evidence="5" id="KW-0812">Transmembrane</keyword>
<name>A0ABD3RAG5_9STRA</name>
<feature type="transmembrane region" description="Helical" evidence="5">
    <location>
        <begin position="33"/>
        <end position="54"/>
    </location>
</feature>
<feature type="compositionally biased region" description="Acidic residues" evidence="4">
    <location>
        <begin position="232"/>
        <end position="241"/>
    </location>
</feature>
<comment type="similarity">
    <text evidence="1">Belongs to the heat shock protein 70 family.</text>
</comment>
<feature type="compositionally biased region" description="Acidic residues" evidence="4">
    <location>
        <begin position="144"/>
        <end position="157"/>
    </location>
</feature>
<dbReference type="PANTHER" id="PTHR19375">
    <property type="entry name" value="HEAT SHOCK PROTEIN 70KDA"/>
    <property type="match status" value="1"/>
</dbReference>
<evidence type="ECO:0000256" key="1">
    <source>
        <dbReference type="ARBA" id="ARBA00007381"/>
    </source>
</evidence>
<keyword evidence="2" id="KW-0547">Nucleotide-binding</keyword>
<feature type="compositionally biased region" description="Acidic residues" evidence="4">
    <location>
        <begin position="741"/>
        <end position="759"/>
    </location>
</feature>
<accession>A0ABD3RAG5</accession>
<keyword evidence="5" id="KW-1133">Transmembrane helix</keyword>
<evidence type="ECO:0000256" key="2">
    <source>
        <dbReference type="ARBA" id="ARBA00022741"/>
    </source>
</evidence>
<evidence type="ECO:0000313" key="6">
    <source>
        <dbReference type="EMBL" id="KAL3809818.1"/>
    </source>
</evidence>
<evidence type="ECO:0000256" key="4">
    <source>
        <dbReference type="SAM" id="MobiDB-lite"/>
    </source>
</evidence>
<evidence type="ECO:0000313" key="7">
    <source>
        <dbReference type="Proteomes" id="UP001530377"/>
    </source>
</evidence>
<dbReference type="InterPro" id="IPR043129">
    <property type="entry name" value="ATPase_NBD"/>
</dbReference>
<organism evidence="6 7">
    <name type="scientific">Cyclostephanos tholiformis</name>
    <dbReference type="NCBI Taxonomy" id="382380"/>
    <lineage>
        <taxon>Eukaryota</taxon>
        <taxon>Sar</taxon>
        <taxon>Stramenopiles</taxon>
        <taxon>Ochrophyta</taxon>
        <taxon>Bacillariophyta</taxon>
        <taxon>Coscinodiscophyceae</taxon>
        <taxon>Thalassiosirophycidae</taxon>
        <taxon>Stephanodiscales</taxon>
        <taxon>Stephanodiscaceae</taxon>
        <taxon>Cyclostephanos</taxon>
    </lineage>
</organism>
<keyword evidence="7" id="KW-1185">Reference proteome</keyword>
<evidence type="ECO:0000256" key="3">
    <source>
        <dbReference type="ARBA" id="ARBA00022840"/>
    </source>
</evidence>
<proteinExistence type="inferred from homology"/>
<comment type="caution">
    <text evidence="6">The sequence shown here is derived from an EMBL/GenBank/DDBJ whole genome shotgun (WGS) entry which is preliminary data.</text>
</comment>
<protein>
    <recommendedName>
        <fullName evidence="8">Heat shock protein 70</fullName>
    </recommendedName>
</protein>
<feature type="region of interest" description="Disordered" evidence="4">
    <location>
        <begin position="307"/>
        <end position="355"/>
    </location>
</feature>
<feature type="region of interest" description="Disordered" evidence="4">
    <location>
        <begin position="228"/>
        <end position="249"/>
    </location>
</feature>
<dbReference type="Gene3D" id="3.30.420.40">
    <property type="match status" value="4"/>
</dbReference>
<dbReference type="PROSITE" id="PS00297">
    <property type="entry name" value="HSP70_1"/>
    <property type="match status" value="1"/>
</dbReference>
<feature type="region of interest" description="Disordered" evidence="4">
    <location>
        <begin position="142"/>
        <end position="179"/>
    </location>
</feature>
<reference evidence="6 7" key="1">
    <citation type="submission" date="2024-10" db="EMBL/GenBank/DDBJ databases">
        <title>Updated reference genomes for cyclostephanoid diatoms.</title>
        <authorList>
            <person name="Roberts W.R."/>
            <person name="Alverson A.J."/>
        </authorList>
    </citation>
    <scope>NUCLEOTIDE SEQUENCE [LARGE SCALE GENOMIC DNA]</scope>
    <source>
        <strain evidence="6 7">AJA228-03</strain>
    </source>
</reference>
<dbReference type="SUPFAM" id="SSF53067">
    <property type="entry name" value="Actin-like ATPase domain"/>
    <property type="match status" value="3"/>
</dbReference>
<dbReference type="Pfam" id="PF00012">
    <property type="entry name" value="HSP70"/>
    <property type="match status" value="2"/>
</dbReference>
<dbReference type="AlphaFoldDB" id="A0ABD3RAG5"/>
<feature type="region of interest" description="Disordered" evidence="4">
    <location>
        <begin position="799"/>
        <end position="828"/>
    </location>
</feature>